<reference evidence="7 8" key="1">
    <citation type="submission" date="2024-08" db="EMBL/GenBank/DDBJ databases">
        <authorList>
            <person name="Lu H."/>
        </authorList>
    </citation>
    <scope>NUCLEOTIDE SEQUENCE [LARGE SCALE GENOMIC DNA]</scope>
    <source>
        <strain evidence="7 8">BYS180W</strain>
    </source>
</reference>
<dbReference type="Gene3D" id="1.10.287.1040">
    <property type="entry name" value="Exonuclease VII, small subunit"/>
    <property type="match status" value="1"/>
</dbReference>
<keyword evidence="2 6" id="KW-0963">Cytoplasm</keyword>
<comment type="caution">
    <text evidence="7">The sequence shown here is derived from an EMBL/GenBank/DDBJ whole genome shotgun (WGS) entry which is preliminary data.</text>
</comment>
<evidence type="ECO:0000256" key="4">
    <source>
        <dbReference type="ARBA" id="ARBA00022801"/>
    </source>
</evidence>
<accession>A0ABW7FXK9</accession>
<dbReference type="Proteomes" id="UP001606099">
    <property type="component" value="Unassembled WGS sequence"/>
</dbReference>
<dbReference type="HAMAP" id="MF_00337">
    <property type="entry name" value="Exonuc_7_S"/>
    <property type="match status" value="1"/>
</dbReference>
<proteinExistence type="inferred from homology"/>
<dbReference type="InterPro" id="IPR003761">
    <property type="entry name" value="Exonuc_VII_S"/>
</dbReference>
<comment type="subcellular location">
    <subcellularLocation>
        <location evidence="6">Cytoplasm</location>
    </subcellularLocation>
</comment>
<dbReference type="InterPro" id="IPR037004">
    <property type="entry name" value="Exonuc_VII_ssu_sf"/>
</dbReference>
<dbReference type="GO" id="GO:0008855">
    <property type="term" value="F:exodeoxyribonuclease VII activity"/>
    <property type="evidence" value="ECO:0007669"/>
    <property type="project" value="UniProtKB-EC"/>
</dbReference>
<name>A0ABW7FXK9_9BURK</name>
<evidence type="ECO:0000256" key="3">
    <source>
        <dbReference type="ARBA" id="ARBA00022722"/>
    </source>
</evidence>
<dbReference type="SUPFAM" id="SSF116842">
    <property type="entry name" value="XseB-like"/>
    <property type="match status" value="1"/>
</dbReference>
<comment type="catalytic activity">
    <reaction evidence="6">
        <text>Exonucleolytic cleavage in either 5'- to 3'- or 3'- to 5'-direction to yield nucleoside 5'-phosphates.</text>
        <dbReference type="EC" id="3.1.11.6"/>
    </reaction>
</comment>
<evidence type="ECO:0000313" key="7">
    <source>
        <dbReference type="EMBL" id="MFG6449062.1"/>
    </source>
</evidence>
<organism evidence="7 8">
    <name type="scientific">Roseateles rivi</name>
    <dbReference type="NCBI Taxonomy" id="3299028"/>
    <lineage>
        <taxon>Bacteria</taxon>
        <taxon>Pseudomonadati</taxon>
        <taxon>Pseudomonadota</taxon>
        <taxon>Betaproteobacteria</taxon>
        <taxon>Burkholderiales</taxon>
        <taxon>Sphaerotilaceae</taxon>
        <taxon>Roseateles</taxon>
    </lineage>
</organism>
<keyword evidence="5 6" id="KW-0269">Exonuclease</keyword>
<keyword evidence="3 6" id="KW-0540">Nuclease</keyword>
<dbReference type="EC" id="3.1.11.6" evidence="6"/>
<dbReference type="Pfam" id="PF02609">
    <property type="entry name" value="Exonuc_VII_S"/>
    <property type="match status" value="1"/>
</dbReference>
<evidence type="ECO:0000256" key="1">
    <source>
        <dbReference type="ARBA" id="ARBA00009998"/>
    </source>
</evidence>
<comment type="function">
    <text evidence="6">Bidirectionally degrades single-stranded DNA into large acid-insoluble oligonucleotides, which are then degraded further into small acid-soluble oligonucleotides.</text>
</comment>
<evidence type="ECO:0000256" key="5">
    <source>
        <dbReference type="ARBA" id="ARBA00022839"/>
    </source>
</evidence>
<keyword evidence="8" id="KW-1185">Reference proteome</keyword>
<dbReference type="PANTHER" id="PTHR34137">
    <property type="entry name" value="EXODEOXYRIBONUCLEASE 7 SMALL SUBUNIT"/>
    <property type="match status" value="1"/>
</dbReference>
<gene>
    <name evidence="6 7" type="primary">xseB</name>
    <name evidence="7" type="ORF">ACG0Z6_12550</name>
</gene>
<keyword evidence="4 6" id="KW-0378">Hydrolase</keyword>
<dbReference type="NCBIfam" id="TIGR01280">
    <property type="entry name" value="xseB"/>
    <property type="match status" value="1"/>
</dbReference>
<dbReference type="RefSeq" id="WP_394461882.1">
    <property type="nucleotide sequence ID" value="NZ_JBIGHZ010000004.1"/>
</dbReference>
<dbReference type="PANTHER" id="PTHR34137:SF1">
    <property type="entry name" value="EXODEOXYRIBONUCLEASE 7 SMALL SUBUNIT"/>
    <property type="match status" value="1"/>
</dbReference>
<dbReference type="EMBL" id="JBIGHZ010000004">
    <property type="protein sequence ID" value="MFG6449062.1"/>
    <property type="molecule type" value="Genomic_DNA"/>
</dbReference>
<evidence type="ECO:0000313" key="8">
    <source>
        <dbReference type="Proteomes" id="UP001606099"/>
    </source>
</evidence>
<comment type="subunit">
    <text evidence="6">Heterooligomer composed of large and small subunits.</text>
</comment>
<evidence type="ECO:0000256" key="2">
    <source>
        <dbReference type="ARBA" id="ARBA00022490"/>
    </source>
</evidence>
<evidence type="ECO:0000256" key="6">
    <source>
        <dbReference type="HAMAP-Rule" id="MF_00337"/>
    </source>
</evidence>
<comment type="similarity">
    <text evidence="1 6">Belongs to the XseB family.</text>
</comment>
<protein>
    <recommendedName>
        <fullName evidence="6">Exodeoxyribonuclease 7 small subunit</fullName>
        <ecNumber evidence="6">3.1.11.6</ecNumber>
    </recommendedName>
    <alternativeName>
        <fullName evidence="6">Exodeoxyribonuclease VII small subunit</fullName>
        <shortName evidence="6">Exonuclease VII small subunit</shortName>
    </alternativeName>
</protein>
<sequence>MSKPTSKSKAADAAAAPVAQSFELALEELERLVADMDTGQLALEHVLTSYRRGAELLSYCRAQLQAVEQQVQQIDSAAPASDGAL</sequence>